<protein>
    <recommendedName>
        <fullName evidence="2">USP domain-containing protein</fullName>
    </recommendedName>
</protein>
<feature type="compositionally biased region" description="Basic residues" evidence="1">
    <location>
        <begin position="462"/>
        <end position="476"/>
    </location>
</feature>
<evidence type="ECO:0000313" key="4">
    <source>
        <dbReference type="Proteomes" id="UP001316803"/>
    </source>
</evidence>
<feature type="compositionally biased region" description="Polar residues" evidence="1">
    <location>
        <begin position="178"/>
        <end position="194"/>
    </location>
</feature>
<dbReference type="InterPro" id="IPR050164">
    <property type="entry name" value="Peptidase_C19"/>
</dbReference>
<dbReference type="PANTHER" id="PTHR24006">
    <property type="entry name" value="UBIQUITIN CARBOXYL-TERMINAL HYDROLASE"/>
    <property type="match status" value="1"/>
</dbReference>
<feature type="region of interest" description="Disordered" evidence="1">
    <location>
        <begin position="263"/>
        <end position="343"/>
    </location>
</feature>
<dbReference type="GO" id="GO:0005829">
    <property type="term" value="C:cytosol"/>
    <property type="evidence" value="ECO:0007669"/>
    <property type="project" value="TreeGrafter"/>
</dbReference>
<dbReference type="InterPro" id="IPR001394">
    <property type="entry name" value="Peptidase_C19_UCH"/>
</dbReference>
<comment type="caution">
    <text evidence="3">The sequence shown here is derived from an EMBL/GenBank/DDBJ whole genome shotgun (WGS) entry which is preliminary data.</text>
</comment>
<feature type="compositionally biased region" description="Basic and acidic residues" evidence="1">
    <location>
        <begin position="332"/>
        <end position="343"/>
    </location>
</feature>
<gene>
    <name evidence="3" type="ORF">OHC33_004768</name>
</gene>
<accession>A0AAN8ER43</accession>
<feature type="compositionally biased region" description="Polar residues" evidence="1">
    <location>
        <begin position="287"/>
        <end position="303"/>
    </location>
</feature>
<evidence type="ECO:0000313" key="3">
    <source>
        <dbReference type="EMBL" id="KAK5954195.1"/>
    </source>
</evidence>
<dbReference type="PROSITE" id="PS50235">
    <property type="entry name" value="USP_3"/>
    <property type="match status" value="1"/>
</dbReference>
<dbReference type="SUPFAM" id="SSF54001">
    <property type="entry name" value="Cysteine proteinases"/>
    <property type="match status" value="1"/>
</dbReference>
<dbReference type="Proteomes" id="UP001316803">
    <property type="component" value="Unassembled WGS sequence"/>
</dbReference>
<dbReference type="Pfam" id="PF00443">
    <property type="entry name" value="UCH"/>
    <property type="match status" value="1"/>
</dbReference>
<dbReference type="AlphaFoldDB" id="A0AAN8ER43"/>
<evidence type="ECO:0000256" key="1">
    <source>
        <dbReference type="SAM" id="MobiDB-lite"/>
    </source>
</evidence>
<feature type="compositionally biased region" description="Polar residues" evidence="1">
    <location>
        <begin position="270"/>
        <end position="279"/>
    </location>
</feature>
<feature type="domain" description="USP" evidence="2">
    <location>
        <begin position="1"/>
        <end position="148"/>
    </location>
</feature>
<dbReference type="Gene3D" id="3.90.70.10">
    <property type="entry name" value="Cysteine proteinases"/>
    <property type="match status" value="1"/>
</dbReference>
<dbReference type="EMBL" id="JAKLMC020000009">
    <property type="protein sequence ID" value="KAK5954195.1"/>
    <property type="molecule type" value="Genomic_DNA"/>
</dbReference>
<keyword evidence="4" id="KW-1185">Reference proteome</keyword>
<dbReference type="GO" id="GO:0016579">
    <property type="term" value="P:protein deubiquitination"/>
    <property type="evidence" value="ECO:0007669"/>
    <property type="project" value="InterPro"/>
</dbReference>
<evidence type="ECO:0000259" key="2">
    <source>
        <dbReference type="PROSITE" id="PS50235"/>
    </source>
</evidence>
<dbReference type="GO" id="GO:0005634">
    <property type="term" value="C:nucleus"/>
    <property type="evidence" value="ECO:0007669"/>
    <property type="project" value="TreeGrafter"/>
</dbReference>
<proteinExistence type="predicted"/>
<reference evidence="3 4" key="1">
    <citation type="submission" date="2022-12" db="EMBL/GenBank/DDBJ databases">
        <title>Genomic features and morphological characterization of a novel Knufia sp. strain isolated from spacecraft assembly facility.</title>
        <authorList>
            <person name="Teixeira M."/>
            <person name="Chander A.M."/>
            <person name="Stajich J.E."/>
            <person name="Venkateswaran K."/>
        </authorList>
    </citation>
    <scope>NUCLEOTIDE SEQUENCE [LARGE SCALE GENOMIC DNA]</scope>
    <source>
        <strain evidence="3 4">FJI-L2-BK-P2</strain>
    </source>
</reference>
<sequence>MHNCKRDMRFQHPPPMLVIMLRRAVQTKKYNGKDAKGKDTYFLNACKDMSAVKVCETLDVSRWPNPHEFGRGSKIQYRLAAITCHSGKDPVRGHHKSFVRGGKNRDKWYEVNDENVTERALSYFDDSNPDKHTFRTRSTPYLLFFDRDFSSEKVVPGRPHNNLAMNVRPVGSRAGHSPVSTAANVKASAVSQGASKPAAQTREVTTPSTPAETPQDGFRPGVQQAENGQALTVASLTSKTGAGMDPDNRSEAIETHQAVAQIAAAGDTSGGQPSLQEQQALPDKEQNQMQGVSANMNENQAANNDGPATKDDQQAGQSVDRQASDKGVQTNDQDHKKHDGTNDKRTLIHVDTFDGDEDWPAAELDTAMRIGDTWFQMPKHVIKCFDRRTPREVEIKATLKVPIGTAGNGIEPMKRKAVHIDLAEAYVDAEVERRKKPKTLEDGEAQLTAPPGWTGRWSGARRSNRLAEKRKRKHVG</sequence>
<feature type="region of interest" description="Disordered" evidence="1">
    <location>
        <begin position="154"/>
        <end position="222"/>
    </location>
</feature>
<dbReference type="GO" id="GO:0004843">
    <property type="term" value="F:cysteine-type deubiquitinase activity"/>
    <property type="evidence" value="ECO:0007669"/>
    <property type="project" value="InterPro"/>
</dbReference>
<feature type="compositionally biased region" description="Polar residues" evidence="1">
    <location>
        <begin position="314"/>
        <end position="331"/>
    </location>
</feature>
<name>A0AAN8ER43_9EURO</name>
<feature type="compositionally biased region" description="Polar residues" evidence="1">
    <location>
        <begin position="202"/>
        <end position="212"/>
    </location>
</feature>
<dbReference type="CDD" id="cd02257">
    <property type="entry name" value="Peptidase_C19"/>
    <property type="match status" value="1"/>
</dbReference>
<dbReference type="InterPro" id="IPR038765">
    <property type="entry name" value="Papain-like_cys_pep_sf"/>
</dbReference>
<feature type="region of interest" description="Disordered" evidence="1">
    <location>
        <begin position="435"/>
        <end position="476"/>
    </location>
</feature>
<organism evidence="3 4">
    <name type="scientific">Knufia fluminis</name>
    <dbReference type="NCBI Taxonomy" id="191047"/>
    <lineage>
        <taxon>Eukaryota</taxon>
        <taxon>Fungi</taxon>
        <taxon>Dikarya</taxon>
        <taxon>Ascomycota</taxon>
        <taxon>Pezizomycotina</taxon>
        <taxon>Eurotiomycetes</taxon>
        <taxon>Chaetothyriomycetidae</taxon>
        <taxon>Chaetothyriales</taxon>
        <taxon>Trichomeriaceae</taxon>
        <taxon>Knufia</taxon>
    </lineage>
</organism>
<dbReference type="InterPro" id="IPR028889">
    <property type="entry name" value="USP"/>
</dbReference>